<feature type="non-terminal residue" evidence="4">
    <location>
        <position position="1"/>
    </location>
</feature>
<dbReference type="InterPro" id="IPR000504">
    <property type="entry name" value="RRM_dom"/>
</dbReference>
<feature type="compositionally biased region" description="Basic and acidic residues" evidence="2">
    <location>
        <begin position="93"/>
        <end position="122"/>
    </location>
</feature>
<dbReference type="SUPFAM" id="SSF54928">
    <property type="entry name" value="RNA-binding domain, RBD"/>
    <property type="match status" value="1"/>
</dbReference>
<evidence type="ECO:0000256" key="2">
    <source>
        <dbReference type="SAM" id="MobiDB-lite"/>
    </source>
</evidence>
<sequence>CWYLVLFVKAKIMARLHMSSNGWFGVLLHNRENCTDSEIRSMVSQFGKLRGYHRVNKHGGTDLIFVHFQEYGEAKACLDRLAGDPMFNAMPARPRETRHTKPNEQDDRTKSLTRITDDDGKRRSILRRARSAVDKRANEGDDSTSSDAGETAKRLEKEVRFVRPGESSPVRRPKRSLTIGLNNSLPHELSRSEELLFNAERPPHLQNVVDIWVDKYTAESGVFTSTEVLIYNLPLHVTDGMMYDICNQVVSVLSVEVRRFVFNKVPFIVAAVQLRSPDDARKLKQFLHGRSLTGKVTKVVFSSDFY</sequence>
<evidence type="ECO:0000256" key="1">
    <source>
        <dbReference type="ARBA" id="ARBA00022884"/>
    </source>
</evidence>
<feature type="compositionally biased region" description="Basic and acidic residues" evidence="2">
    <location>
        <begin position="150"/>
        <end position="163"/>
    </location>
</feature>
<dbReference type="EMBL" id="GDHC01011075">
    <property type="protein sequence ID" value="JAQ07554.1"/>
    <property type="molecule type" value="Transcribed_RNA"/>
</dbReference>
<organism evidence="4">
    <name type="scientific">Lygus hesperus</name>
    <name type="common">Western plant bug</name>
    <dbReference type="NCBI Taxonomy" id="30085"/>
    <lineage>
        <taxon>Eukaryota</taxon>
        <taxon>Metazoa</taxon>
        <taxon>Ecdysozoa</taxon>
        <taxon>Arthropoda</taxon>
        <taxon>Hexapoda</taxon>
        <taxon>Insecta</taxon>
        <taxon>Pterygota</taxon>
        <taxon>Neoptera</taxon>
        <taxon>Paraneoptera</taxon>
        <taxon>Hemiptera</taxon>
        <taxon>Heteroptera</taxon>
        <taxon>Panheteroptera</taxon>
        <taxon>Cimicomorpha</taxon>
        <taxon>Miridae</taxon>
        <taxon>Mirini</taxon>
        <taxon>Lygus</taxon>
    </lineage>
</organism>
<protein>
    <recommendedName>
        <fullName evidence="3">RRM domain-containing protein</fullName>
    </recommendedName>
</protein>
<dbReference type="CDD" id="cd00590">
    <property type="entry name" value="RRM_SF"/>
    <property type="match status" value="1"/>
</dbReference>
<keyword evidence="1" id="KW-0694">RNA-binding</keyword>
<dbReference type="GO" id="GO:0003723">
    <property type="term" value="F:RNA binding"/>
    <property type="evidence" value="ECO:0007669"/>
    <property type="project" value="UniProtKB-KW"/>
</dbReference>
<evidence type="ECO:0000259" key="3">
    <source>
        <dbReference type="Pfam" id="PF00076"/>
    </source>
</evidence>
<dbReference type="InterPro" id="IPR035979">
    <property type="entry name" value="RBD_domain_sf"/>
</dbReference>
<dbReference type="InterPro" id="IPR012677">
    <property type="entry name" value="Nucleotide-bd_a/b_plait_sf"/>
</dbReference>
<dbReference type="Gene3D" id="3.30.70.330">
    <property type="match status" value="2"/>
</dbReference>
<gene>
    <name evidence="4" type="ORF">g.39545</name>
</gene>
<feature type="region of interest" description="Disordered" evidence="2">
    <location>
        <begin position="88"/>
        <end position="174"/>
    </location>
</feature>
<evidence type="ECO:0000313" key="4">
    <source>
        <dbReference type="EMBL" id="JAQ07554.1"/>
    </source>
</evidence>
<dbReference type="Pfam" id="PF00076">
    <property type="entry name" value="RRM_1"/>
    <property type="match status" value="1"/>
</dbReference>
<dbReference type="AlphaFoldDB" id="A0A146LHD3"/>
<accession>A0A146LHD3</accession>
<proteinExistence type="predicted"/>
<name>A0A146LHD3_LYGHE</name>
<feature type="domain" description="RRM" evidence="3">
    <location>
        <begin position="228"/>
        <end position="296"/>
    </location>
</feature>
<reference evidence="4" key="1">
    <citation type="journal article" date="2016" name="Gigascience">
        <title>De novo construction of an expanded transcriptome assembly for the western tarnished plant bug, Lygus hesperus.</title>
        <authorList>
            <person name="Tassone E.E."/>
            <person name="Geib S.M."/>
            <person name="Hall B."/>
            <person name="Fabrick J.A."/>
            <person name="Brent C.S."/>
            <person name="Hull J.J."/>
        </authorList>
    </citation>
    <scope>NUCLEOTIDE SEQUENCE</scope>
</reference>